<dbReference type="InterPro" id="IPR046156">
    <property type="entry name" value="DUF6158"/>
</dbReference>
<reference evidence="3" key="1">
    <citation type="submission" date="2016-10" db="EMBL/GenBank/DDBJ databases">
        <authorList>
            <person name="Varghese N."/>
            <person name="Submissions S."/>
        </authorList>
    </citation>
    <scope>NUCLEOTIDE SEQUENCE [LARGE SCALE GENOMIC DNA]</scope>
    <source>
        <strain evidence="3">DSM 46732</strain>
    </source>
</reference>
<dbReference type="RefSeq" id="WP_170837523.1">
    <property type="nucleotide sequence ID" value="NZ_FNJR01000010.1"/>
</dbReference>
<evidence type="ECO:0000256" key="1">
    <source>
        <dbReference type="SAM" id="MobiDB-lite"/>
    </source>
</evidence>
<dbReference type="STRING" id="405564.SAMN04487905_11090"/>
<proteinExistence type="predicted"/>
<feature type="region of interest" description="Disordered" evidence="1">
    <location>
        <begin position="50"/>
        <end position="73"/>
    </location>
</feature>
<dbReference type="AlphaFoldDB" id="A0A1H0W122"/>
<gene>
    <name evidence="2" type="ORF">SAMN04487905_11090</name>
</gene>
<dbReference type="EMBL" id="FNJR01000010">
    <property type="protein sequence ID" value="SDP84205.1"/>
    <property type="molecule type" value="Genomic_DNA"/>
</dbReference>
<dbReference type="Pfam" id="PF19655">
    <property type="entry name" value="DUF6158"/>
    <property type="match status" value="1"/>
</dbReference>
<keyword evidence="3" id="KW-1185">Reference proteome</keyword>
<dbReference type="Proteomes" id="UP000199497">
    <property type="component" value="Unassembled WGS sequence"/>
</dbReference>
<protein>
    <submittedName>
        <fullName evidence="2">Uncharacterized protein</fullName>
    </submittedName>
</protein>
<evidence type="ECO:0000313" key="2">
    <source>
        <dbReference type="EMBL" id="SDP84205.1"/>
    </source>
</evidence>
<organism evidence="2 3">
    <name type="scientific">Actinopolyspora xinjiangensis</name>
    <dbReference type="NCBI Taxonomy" id="405564"/>
    <lineage>
        <taxon>Bacteria</taxon>
        <taxon>Bacillati</taxon>
        <taxon>Actinomycetota</taxon>
        <taxon>Actinomycetes</taxon>
        <taxon>Actinopolysporales</taxon>
        <taxon>Actinopolysporaceae</taxon>
        <taxon>Actinopolyspora</taxon>
    </lineage>
</organism>
<sequence>METGVEATELSEVDLRRELRHLHETRNETFLHGSSDALEEHTRRTFELEQEYLRRHPEREVDPRRTREGARAG</sequence>
<accession>A0A1H0W122</accession>
<evidence type="ECO:0000313" key="3">
    <source>
        <dbReference type="Proteomes" id="UP000199497"/>
    </source>
</evidence>
<name>A0A1H0W122_9ACTN</name>